<name>M0ZU62_SOLTU</name>
<organism evidence="1 2">
    <name type="scientific">Solanum tuberosum</name>
    <name type="common">Potato</name>
    <dbReference type="NCBI Taxonomy" id="4113"/>
    <lineage>
        <taxon>Eukaryota</taxon>
        <taxon>Viridiplantae</taxon>
        <taxon>Streptophyta</taxon>
        <taxon>Embryophyta</taxon>
        <taxon>Tracheophyta</taxon>
        <taxon>Spermatophyta</taxon>
        <taxon>Magnoliopsida</taxon>
        <taxon>eudicotyledons</taxon>
        <taxon>Gunneridae</taxon>
        <taxon>Pentapetalae</taxon>
        <taxon>asterids</taxon>
        <taxon>lamiids</taxon>
        <taxon>Solanales</taxon>
        <taxon>Solanaceae</taxon>
        <taxon>Solanoideae</taxon>
        <taxon>Solaneae</taxon>
        <taxon>Solanum</taxon>
    </lineage>
</organism>
<gene>
    <name evidence="1" type="primary">LOC102584391</name>
</gene>
<dbReference type="HOGENOM" id="CLU_2363758_0_0_1"/>
<evidence type="ECO:0000313" key="1">
    <source>
        <dbReference type="EnsemblPlants" id="PGSC0003DMT400008154"/>
    </source>
</evidence>
<proteinExistence type="predicted"/>
<evidence type="ECO:0000313" key="2">
    <source>
        <dbReference type="Proteomes" id="UP000011115"/>
    </source>
</evidence>
<dbReference type="AlphaFoldDB" id="M0ZU62"/>
<dbReference type="ExpressionAtlas" id="M0ZU62">
    <property type="expression patterns" value="baseline and differential"/>
</dbReference>
<dbReference type="PANTHER" id="PTHR36796">
    <property type="entry name" value="PROTEIN KINASE SUPERFAMILY PROTEIN"/>
    <property type="match status" value="1"/>
</dbReference>
<dbReference type="OrthoDB" id="1076at2759"/>
<protein>
    <submittedName>
        <fullName evidence="1">ATP binding protein</fullName>
    </submittedName>
</protein>
<reference evidence="2" key="1">
    <citation type="journal article" date="2011" name="Nature">
        <title>Genome sequence and analysis of the tuber crop potato.</title>
        <authorList>
            <consortium name="The Potato Genome Sequencing Consortium"/>
        </authorList>
    </citation>
    <scope>NUCLEOTIDE SEQUENCE [LARGE SCALE GENOMIC DNA]</scope>
    <source>
        <strain evidence="2">cv. DM1-3 516 R44</strain>
    </source>
</reference>
<keyword evidence="2" id="KW-1185">Reference proteome</keyword>
<sequence>MVVGGAVADCLSKCGSSFVARSSSSSICGIGLRLNLNSNLTRTIRPRRAVVGLCVASLITNSDSFEVGRLIGSYGFMNVTRSVGGEALQLELYFCV</sequence>
<accession>M0ZU62</accession>
<reference evidence="1" key="2">
    <citation type="submission" date="2015-06" db="UniProtKB">
        <authorList>
            <consortium name="EnsemblPlants"/>
        </authorList>
    </citation>
    <scope>IDENTIFICATION</scope>
    <source>
        <strain evidence="1">DM1-3 516 R44</strain>
    </source>
</reference>
<dbReference type="Proteomes" id="UP000011115">
    <property type="component" value="Unassembled WGS sequence"/>
</dbReference>
<dbReference type="Gramene" id="PGSC0003DMT400008154">
    <property type="protein sequence ID" value="PGSC0003DMT400008154"/>
    <property type="gene ID" value="PGSC0003DMG400003147"/>
</dbReference>
<dbReference type="PANTHER" id="PTHR36796:SF1">
    <property type="entry name" value="PROTEIN KINASE SUPERFAMILY PROTEIN"/>
    <property type="match status" value="1"/>
</dbReference>
<dbReference type="EnsemblPlants" id="PGSC0003DMT400008154">
    <property type="protein sequence ID" value="PGSC0003DMT400008154"/>
    <property type="gene ID" value="PGSC0003DMG400003147"/>
</dbReference>